<protein>
    <submittedName>
        <fullName evidence="1">Uncharacterized protein</fullName>
    </submittedName>
</protein>
<keyword evidence="2" id="KW-1185">Reference proteome</keyword>
<name>A0ABD3VAQ5_SINWO</name>
<comment type="caution">
    <text evidence="1">The sequence shown here is derived from an EMBL/GenBank/DDBJ whole genome shotgun (WGS) entry which is preliminary data.</text>
</comment>
<dbReference type="AlphaFoldDB" id="A0ABD3VAQ5"/>
<evidence type="ECO:0000313" key="1">
    <source>
        <dbReference type="EMBL" id="KAL3858669.1"/>
    </source>
</evidence>
<organism evidence="1 2">
    <name type="scientific">Sinanodonta woodiana</name>
    <name type="common">Chinese pond mussel</name>
    <name type="synonym">Anodonta woodiana</name>
    <dbReference type="NCBI Taxonomy" id="1069815"/>
    <lineage>
        <taxon>Eukaryota</taxon>
        <taxon>Metazoa</taxon>
        <taxon>Spiralia</taxon>
        <taxon>Lophotrochozoa</taxon>
        <taxon>Mollusca</taxon>
        <taxon>Bivalvia</taxon>
        <taxon>Autobranchia</taxon>
        <taxon>Heteroconchia</taxon>
        <taxon>Palaeoheterodonta</taxon>
        <taxon>Unionida</taxon>
        <taxon>Unionoidea</taxon>
        <taxon>Unionidae</taxon>
        <taxon>Unioninae</taxon>
        <taxon>Sinanodonta</taxon>
    </lineage>
</organism>
<proteinExistence type="predicted"/>
<dbReference type="Proteomes" id="UP001634394">
    <property type="component" value="Unassembled WGS sequence"/>
</dbReference>
<evidence type="ECO:0000313" key="2">
    <source>
        <dbReference type="Proteomes" id="UP001634394"/>
    </source>
</evidence>
<reference evidence="1 2" key="1">
    <citation type="submission" date="2024-11" db="EMBL/GenBank/DDBJ databases">
        <title>Chromosome-level genome assembly of the freshwater bivalve Anodonta woodiana.</title>
        <authorList>
            <person name="Chen X."/>
        </authorList>
    </citation>
    <scope>NUCLEOTIDE SEQUENCE [LARGE SCALE GENOMIC DNA]</scope>
    <source>
        <strain evidence="1">MN2024</strain>
        <tissue evidence="1">Gills</tissue>
    </source>
</reference>
<gene>
    <name evidence="1" type="ORF">ACJMK2_008931</name>
</gene>
<dbReference type="EMBL" id="JBJQND010000012">
    <property type="protein sequence ID" value="KAL3858669.1"/>
    <property type="molecule type" value="Genomic_DNA"/>
</dbReference>
<accession>A0ABD3VAQ5</accession>
<sequence length="145" mass="17106">MYHVVQNQTEQYPQSSIRVKLYNGKFRTSQRLPRGHDKLVVKRVEYRNLAARMRLRDKYYNRKLINFDDPQRLINDLISIGTPNIVIENDEEISIIDNPTPDNNKTPVKIITHDINYTTIEALSLEQLQQLRDEHHFDENISSSS</sequence>